<protein>
    <submittedName>
        <fullName evidence="2">Uncharacterized protein</fullName>
    </submittedName>
</protein>
<evidence type="ECO:0000313" key="3">
    <source>
        <dbReference type="Proteomes" id="UP000434052"/>
    </source>
</evidence>
<dbReference type="RefSeq" id="WP_144234022.1">
    <property type="nucleotide sequence ID" value="NZ_QMIF01000002.1"/>
</dbReference>
<dbReference type="EMBL" id="QMIF01000002">
    <property type="protein sequence ID" value="TVM35694.1"/>
    <property type="molecule type" value="Genomic_DNA"/>
</dbReference>
<keyword evidence="1" id="KW-1133">Transmembrane helix</keyword>
<gene>
    <name evidence="2" type="ORF">DQK91_03240</name>
</gene>
<comment type="caution">
    <text evidence="2">The sequence shown here is derived from an EMBL/GenBank/DDBJ whole genome shotgun (WGS) entry which is preliminary data.</text>
</comment>
<proteinExistence type="predicted"/>
<name>A0A6P1ZKS8_9BACT</name>
<reference evidence="2 3" key="1">
    <citation type="submission" date="2018-06" db="EMBL/GenBank/DDBJ databases">
        <title>Complete genome of Desulfovibrio marinus P48SEP.</title>
        <authorList>
            <person name="Crispim J.S."/>
            <person name="Vidigal P.M.P."/>
            <person name="Silva L.C.F."/>
            <person name="Araujo L.C."/>
            <person name="Laguardia C.N."/>
            <person name="Dias R.S."/>
            <person name="Sousa M.P."/>
            <person name="Paula S.O."/>
            <person name="Silva C."/>
        </authorList>
    </citation>
    <scope>NUCLEOTIDE SEQUENCE [LARGE SCALE GENOMIC DNA]</scope>
    <source>
        <strain evidence="2 3">P48SEP</strain>
    </source>
</reference>
<sequence>MGGKKYSVILMRDDDHVRRYRMSSIWFRFAIYSFIFLILVSAGGIYLGLKYWNKYLDVSATNQALQEEIQTQDVELERLRNMERMVMEHQTLPDNATAEDNATGVNATAAVRATEQANATPTETVATKANATPEANATPTAAVSPYEHVTPVELMQGLDKGETAINELNLKETGDGYAIHFLIRNEKDRGVLSGMVSLALVDQEGAIRPIDAPKEALDFTIQRFKTINVTFKTPDGLEKDKTYGLLVKVTNKAGELVFSKVYHLPDILSS</sequence>
<evidence type="ECO:0000313" key="2">
    <source>
        <dbReference type="EMBL" id="TVM35694.1"/>
    </source>
</evidence>
<dbReference type="Proteomes" id="UP000434052">
    <property type="component" value="Unassembled WGS sequence"/>
</dbReference>
<evidence type="ECO:0000256" key="1">
    <source>
        <dbReference type="SAM" id="Phobius"/>
    </source>
</evidence>
<dbReference type="OrthoDB" id="5456782at2"/>
<organism evidence="2 3">
    <name type="scientific">Oceanidesulfovibrio marinus</name>
    <dbReference type="NCBI Taxonomy" id="370038"/>
    <lineage>
        <taxon>Bacteria</taxon>
        <taxon>Pseudomonadati</taxon>
        <taxon>Thermodesulfobacteriota</taxon>
        <taxon>Desulfovibrionia</taxon>
        <taxon>Desulfovibrionales</taxon>
        <taxon>Desulfovibrionaceae</taxon>
        <taxon>Oceanidesulfovibrio</taxon>
    </lineage>
</organism>
<feature type="transmembrane region" description="Helical" evidence="1">
    <location>
        <begin position="25"/>
        <end position="49"/>
    </location>
</feature>
<keyword evidence="1" id="KW-0812">Transmembrane</keyword>
<dbReference type="AlphaFoldDB" id="A0A6P1ZKS8"/>
<keyword evidence="1" id="KW-0472">Membrane</keyword>
<accession>A0A6P1ZKS8</accession>